<accession>A0ABY7YQW8</accession>
<protein>
    <submittedName>
        <fullName evidence="1">Uncharacterized protein</fullName>
    </submittedName>
</protein>
<dbReference type="Proteomes" id="UP001220530">
    <property type="component" value="Chromosome"/>
</dbReference>
<proteinExistence type="predicted"/>
<evidence type="ECO:0000313" key="2">
    <source>
        <dbReference type="Proteomes" id="UP001220530"/>
    </source>
</evidence>
<sequence>MPDLARRPPFTVQYREVQFFIPLALKERVLAIMRFKPQTELFQELGGMMVTPVAPYKNSMNVVVVKCQVEHRAYGFVRVPSAGLSRVQDKPQLTLASGSV</sequence>
<evidence type="ECO:0000313" key="1">
    <source>
        <dbReference type="EMBL" id="WDR03725.1"/>
    </source>
</evidence>
<dbReference type="EMBL" id="CP118246">
    <property type="protein sequence ID" value="WDR03725.1"/>
    <property type="molecule type" value="Genomic_DNA"/>
</dbReference>
<name>A0ABY7YQW8_9HYPH</name>
<keyword evidence="2" id="KW-1185">Reference proteome</keyword>
<reference evidence="1 2" key="1">
    <citation type="submission" date="2023-02" db="EMBL/GenBank/DDBJ databases">
        <title>Devosia algicola sp. nov., isolated from the phycosphere of marine algae.</title>
        <authorList>
            <person name="Kim J.M."/>
            <person name="Lee J.K."/>
            <person name="Choi B.J."/>
            <person name="Bayburt H."/>
            <person name="Jeon C.O."/>
        </authorList>
    </citation>
    <scope>NUCLEOTIDE SEQUENCE [LARGE SCALE GENOMIC DNA]</scope>
    <source>
        <strain evidence="1 2">G20-9</strain>
    </source>
</reference>
<gene>
    <name evidence="1" type="ORF">PSQ19_06630</name>
</gene>
<organism evidence="1 2">
    <name type="scientific">Devosia algicola</name>
    <dbReference type="NCBI Taxonomy" id="3026418"/>
    <lineage>
        <taxon>Bacteria</taxon>
        <taxon>Pseudomonadati</taxon>
        <taxon>Pseudomonadota</taxon>
        <taxon>Alphaproteobacteria</taxon>
        <taxon>Hyphomicrobiales</taxon>
        <taxon>Devosiaceae</taxon>
        <taxon>Devosia</taxon>
    </lineage>
</organism>